<protein>
    <submittedName>
        <fullName evidence="2">Uncharacterized protein</fullName>
    </submittedName>
</protein>
<evidence type="ECO:0000256" key="1">
    <source>
        <dbReference type="SAM" id="MobiDB-lite"/>
    </source>
</evidence>
<dbReference type="RefSeq" id="XP_060297737.1">
    <property type="nucleotide sequence ID" value="XM_060441537.1"/>
</dbReference>
<accession>A0AA40ATN2</accession>
<dbReference type="EMBL" id="JAUIRO010000003">
    <property type="protein sequence ID" value="KAK0721813.1"/>
    <property type="molecule type" value="Genomic_DNA"/>
</dbReference>
<sequence length="65" mass="6597">MLSPCLARGPVLSPTSLRPLASSKTVGPTPGSQAGSASSMIPRHLATTLRATRSVTSSPAPGNRR</sequence>
<dbReference type="GeneID" id="85324807"/>
<dbReference type="Proteomes" id="UP001172101">
    <property type="component" value="Unassembled WGS sequence"/>
</dbReference>
<reference evidence="2" key="1">
    <citation type="submission" date="2023-06" db="EMBL/GenBank/DDBJ databases">
        <title>Genome-scale phylogeny and comparative genomics of the fungal order Sordariales.</title>
        <authorList>
            <consortium name="Lawrence Berkeley National Laboratory"/>
            <person name="Hensen N."/>
            <person name="Bonometti L."/>
            <person name="Westerberg I."/>
            <person name="Brannstrom I.O."/>
            <person name="Guillou S."/>
            <person name="Cros-Aarteil S."/>
            <person name="Calhoun S."/>
            <person name="Haridas S."/>
            <person name="Kuo A."/>
            <person name="Mondo S."/>
            <person name="Pangilinan J."/>
            <person name="Riley R."/>
            <person name="LaButti K."/>
            <person name="Andreopoulos B."/>
            <person name="Lipzen A."/>
            <person name="Chen C."/>
            <person name="Yanf M."/>
            <person name="Daum C."/>
            <person name="Ng V."/>
            <person name="Clum A."/>
            <person name="Steindorff A."/>
            <person name="Ohm R."/>
            <person name="Martin F."/>
            <person name="Silar P."/>
            <person name="Natvig D."/>
            <person name="Lalanne C."/>
            <person name="Gautier V."/>
            <person name="Ament-velasquez S.L."/>
            <person name="Kruys A."/>
            <person name="Hutchinson M.I."/>
            <person name="Powell A.J."/>
            <person name="Barry K."/>
            <person name="Miller A.N."/>
            <person name="Grigoriev I.V."/>
            <person name="Debuchy R."/>
            <person name="Gladieux P."/>
            <person name="Thoren M.H."/>
            <person name="Johannesson H."/>
        </authorList>
    </citation>
    <scope>NUCLEOTIDE SEQUENCE</scope>
    <source>
        <strain evidence="2">SMH2392-1A</strain>
    </source>
</reference>
<feature type="region of interest" description="Disordered" evidence="1">
    <location>
        <begin position="1"/>
        <end position="65"/>
    </location>
</feature>
<feature type="compositionally biased region" description="Polar residues" evidence="1">
    <location>
        <begin position="22"/>
        <end position="39"/>
    </location>
</feature>
<gene>
    <name evidence="2" type="ORF">B0T26DRAFT_700356</name>
</gene>
<name>A0AA40ATN2_9PEZI</name>
<feature type="compositionally biased region" description="Polar residues" evidence="1">
    <location>
        <begin position="49"/>
        <end position="65"/>
    </location>
</feature>
<comment type="caution">
    <text evidence="2">The sequence shown here is derived from an EMBL/GenBank/DDBJ whole genome shotgun (WGS) entry which is preliminary data.</text>
</comment>
<evidence type="ECO:0000313" key="3">
    <source>
        <dbReference type="Proteomes" id="UP001172101"/>
    </source>
</evidence>
<evidence type="ECO:0000313" key="2">
    <source>
        <dbReference type="EMBL" id="KAK0721813.1"/>
    </source>
</evidence>
<dbReference type="AlphaFoldDB" id="A0AA40ATN2"/>
<organism evidence="2 3">
    <name type="scientific">Lasiosphaeria miniovina</name>
    <dbReference type="NCBI Taxonomy" id="1954250"/>
    <lineage>
        <taxon>Eukaryota</taxon>
        <taxon>Fungi</taxon>
        <taxon>Dikarya</taxon>
        <taxon>Ascomycota</taxon>
        <taxon>Pezizomycotina</taxon>
        <taxon>Sordariomycetes</taxon>
        <taxon>Sordariomycetidae</taxon>
        <taxon>Sordariales</taxon>
        <taxon>Lasiosphaeriaceae</taxon>
        <taxon>Lasiosphaeria</taxon>
    </lineage>
</organism>
<keyword evidence="3" id="KW-1185">Reference proteome</keyword>
<proteinExistence type="predicted"/>